<feature type="binding site" evidence="9">
    <location>
        <position position="222"/>
    </location>
    <ligand>
        <name>FMN</name>
        <dbReference type="ChEBI" id="CHEBI:58210"/>
    </ligand>
</feature>
<evidence type="ECO:0000256" key="6">
    <source>
        <dbReference type="ARBA" id="ARBA00022643"/>
    </source>
</evidence>
<dbReference type="SUPFAM" id="SSF51395">
    <property type="entry name" value="FMN-linked oxidoreductases"/>
    <property type="match status" value="1"/>
</dbReference>
<evidence type="ECO:0000313" key="11">
    <source>
        <dbReference type="EMBL" id="MBF4802923.1"/>
    </source>
</evidence>
<evidence type="ECO:0000256" key="9">
    <source>
        <dbReference type="HAMAP-Rule" id="MF_00224"/>
    </source>
</evidence>
<evidence type="ECO:0000256" key="7">
    <source>
        <dbReference type="ARBA" id="ARBA00022975"/>
    </source>
</evidence>
<dbReference type="InterPro" id="IPR033888">
    <property type="entry name" value="DHOD_1B"/>
</dbReference>
<dbReference type="InterPro" id="IPR049622">
    <property type="entry name" value="Dihydroorotate_DH_I"/>
</dbReference>
<evidence type="ECO:0000256" key="2">
    <source>
        <dbReference type="ARBA" id="ARBA00004725"/>
    </source>
</evidence>
<reference evidence="11" key="1">
    <citation type="submission" date="2020-04" db="EMBL/GenBank/DDBJ databases">
        <title>Deep metagenomics examines the oral microbiome during advanced dental caries in children, revealing novel taxa and co-occurrences with host molecules.</title>
        <authorList>
            <person name="Baker J.L."/>
            <person name="Morton J.T."/>
            <person name="Dinis M."/>
            <person name="Alvarez R."/>
            <person name="Tran N.C."/>
            <person name="Knight R."/>
            <person name="Edlund A."/>
        </authorList>
    </citation>
    <scope>NUCLEOTIDE SEQUENCE</scope>
    <source>
        <strain evidence="11">JCVI_3_bin.11</strain>
    </source>
</reference>
<protein>
    <recommendedName>
        <fullName evidence="9">Dihydroorotate dehydrogenase</fullName>
        <shortName evidence="9">DHOD</shortName>
        <shortName evidence="9">DHODase</shortName>
        <shortName evidence="9">DHOdehase</shortName>
        <ecNumber evidence="9">1.3.-.-</ecNumber>
    </recommendedName>
</protein>
<dbReference type="Pfam" id="PF01180">
    <property type="entry name" value="DHO_dh"/>
    <property type="match status" value="1"/>
</dbReference>
<comment type="subcellular location">
    <subcellularLocation>
        <location evidence="1 9">Cytoplasm</location>
    </subcellularLocation>
</comment>
<gene>
    <name evidence="9" type="primary">pyrD</name>
    <name evidence="11" type="ORF">HXK24_03760</name>
</gene>
<feature type="binding site" evidence="9">
    <location>
        <position position="134"/>
    </location>
    <ligand>
        <name>substrate</name>
    </ligand>
</feature>
<evidence type="ECO:0000256" key="1">
    <source>
        <dbReference type="ARBA" id="ARBA00004496"/>
    </source>
</evidence>
<feature type="binding site" evidence="9">
    <location>
        <position position="196"/>
    </location>
    <ligand>
        <name>FMN</name>
        <dbReference type="ChEBI" id="CHEBI:58210"/>
    </ligand>
</feature>
<evidence type="ECO:0000259" key="10">
    <source>
        <dbReference type="Pfam" id="PF01180"/>
    </source>
</evidence>
<comment type="pathway">
    <text evidence="2 9">Pyrimidine metabolism; UMP biosynthesis via de novo pathway.</text>
</comment>
<evidence type="ECO:0000256" key="4">
    <source>
        <dbReference type="ARBA" id="ARBA00022490"/>
    </source>
</evidence>
<sequence length="308" mass="32580">MVDQVKMSVNLGGIQMKNPINTAAGTFGYGWQFEGFYDVSLLGAITMKGVARVPWEGNPAPRMCELNGGMMNSVGLANPGVDDFIAHTDDYMKDLEGRGTRVIMQMAAHSVQEMIDVVERLEELHPHVSGIELNVSCPNLEKGGKPLGGTPEQATEIMKAVRPLTKLPILVKMAPVNVAEIGKAFEAAGADGLTLINSIPGMSINVHTRKSRLSKPTGGLSGPLCHNAAVRMVWECAQAVSIPICGVGGVETGEDAAEFILAGATAVSVGSANLYDPMCAPRILNELTDWAKSQGVSDIHELIGAVEC</sequence>
<comment type="caution">
    <text evidence="9">Lacks conserved residue(s) required for the propagation of feature annotation.</text>
</comment>
<dbReference type="InterPro" id="IPR013785">
    <property type="entry name" value="Aldolase_TIM"/>
</dbReference>
<dbReference type="NCBIfam" id="NF005574">
    <property type="entry name" value="PRK07259.1"/>
    <property type="match status" value="1"/>
</dbReference>
<evidence type="ECO:0000256" key="3">
    <source>
        <dbReference type="ARBA" id="ARBA00008008"/>
    </source>
</evidence>
<dbReference type="GO" id="GO:0044205">
    <property type="term" value="P:'de novo' UMP biosynthetic process"/>
    <property type="evidence" value="ECO:0007669"/>
    <property type="project" value="UniProtKB-UniRule"/>
</dbReference>
<dbReference type="Proteomes" id="UP000787322">
    <property type="component" value="Unassembled WGS sequence"/>
</dbReference>
<dbReference type="EMBL" id="JABZGU010000070">
    <property type="protein sequence ID" value="MBF4802923.1"/>
    <property type="molecule type" value="Genomic_DNA"/>
</dbReference>
<feature type="domain" description="Dihydroorotate dehydrogenase catalytic" evidence="10">
    <location>
        <begin position="8"/>
        <end position="288"/>
    </location>
</feature>
<dbReference type="PANTHER" id="PTHR48109:SF1">
    <property type="entry name" value="DIHYDROOROTATE DEHYDROGENASE (FUMARATE)"/>
    <property type="match status" value="1"/>
</dbReference>
<dbReference type="NCBIfam" id="TIGR01037">
    <property type="entry name" value="pyrD_sub1_fam"/>
    <property type="match status" value="1"/>
</dbReference>
<organism evidence="11 12">
    <name type="scientific">Lancefieldella parvula</name>
    <dbReference type="NCBI Taxonomy" id="1382"/>
    <lineage>
        <taxon>Bacteria</taxon>
        <taxon>Bacillati</taxon>
        <taxon>Actinomycetota</taxon>
        <taxon>Coriobacteriia</taxon>
        <taxon>Coriobacteriales</taxon>
        <taxon>Atopobiaceae</taxon>
        <taxon>Lancefieldella</taxon>
    </lineage>
</organism>
<evidence type="ECO:0000256" key="8">
    <source>
        <dbReference type="ARBA" id="ARBA00023002"/>
    </source>
</evidence>
<accession>A0A9D6AFE7</accession>
<comment type="catalytic activity">
    <reaction evidence="9">
        <text>(S)-dihydroorotate + A = orotate + AH2</text>
        <dbReference type="Rhea" id="RHEA:18073"/>
        <dbReference type="ChEBI" id="CHEBI:13193"/>
        <dbReference type="ChEBI" id="CHEBI:17499"/>
        <dbReference type="ChEBI" id="CHEBI:30839"/>
        <dbReference type="ChEBI" id="CHEBI:30864"/>
    </reaction>
</comment>
<comment type="similarity">
    <text evidence="3 9">Belongs to the dihydroorotate dehydrogenase family. Type 1 subfamily.</text>
</comment>
<evidence type="ECO:0000256" key="5">
    <source>
        <dbReference type="ARBA" id="ARBA00022630"/>
    </source>
</evidence>
<evidence type="ECO:0000313" key="12">
    <source>
        <dbReference type="Proteomes" id="UP000787322"/>
    </source>
</evidence>
<comment type="cofactor">
    <cofactor evidence="9">
        <name>FMN</name>
        <dbReference type="ChEBI" id="CHEBI:58210"/>
    </cofactor>
    <text evidence="9">Binds 1 FMN per subunit.</text>
</comment>
<name>A0A9D6AFE7_9ACTN</name>
<dbReference type="GO" id="GO:0004152">
    <property type="term" value="F:dihydroorotate dehydrogenase activity"/>
    <property type="evidence" value="ECO:0007669"/>
    <property type="project" value="UniProtKB-UniRule"/>
</dbReference>
<keyword evidence="6 9" id="KW-0288">FMN</keyword>
<dbReference type="InterPro" id="IPR012135">
    <property type="entry name" value="Dihydroorotate_DH_1_2"/>
</dbReference>
<feature type="binding site" evidence="9">
    <location>
        <begin position="197"/>
        <end position="198"/>
    </location>
    <ligand>
        <name>substrate</name>
    </ligand>
</feature>
<dbReference type="InterPro" id="IPR024920">
    <property type="entry name" value="Dihydroorotate_DH_1"/>
</dbReference>
<dbReference type="AlphaFoldDB" id="A0A9D6AFE7"/>
<feature type="active site" description="Nucleophile" evidence="9">
    <location>
        <position position="137"/>
    </location>
</feature>
<feature type="binding site" evidence="9">
    <location>
        <position position="172"/>
    </location>
    <ligand>
        <name>FMN</name>
        <dbReference type="ChEBI" id="CHEBI:58210"/>
    </ligand>
</feature>
<dbReference type="GO" id="GO:0005737">
    <property type="term" value="C:cytoplasm"/>
    <property type="evidence" value="ECO:0007669"/>
    <property type="project" value="UniProtKB-SubCell"/>
</dbReference>
<feature type="binding site" evidence="9">
    <location>
        <begin position="248"/>
        <end position="249"/>
    </location>
    <ligand>
        <name>FMN</name>
        <dbReference type="ChEBI" id="CHEBI:58210"/>
    </ligand>
</feature>
<feature type="binding site" evidence="9">
    <location>
        <position position="134"/>
    </location>
    <ligand>
        <name>FMN</name>
        <dbReference type="ChEBI" id="CHEBI:58210"/>
    </ligand>
</feature>
<keyword evidence="8 9" id="KW-0560">Oxidoreductase</keyword>
<keyword evidence="7 9" id="KW-0665">Pyrimidine biosynthesis</keyword>
<feature type="binding site" evidence="9">
    <location>
        <begin position="72"/>
        <end position="76"/>
    </location>
    <ligand>
        <name>substrate</name>
    </ligand>
</feature>
<comment type="function">
    <text evidence="9">Catalyzes the conversion of dihydroorotate to orotate.</text>
</comment>
<dbReference type="Gene3D" id="3.20.20.70">
    <property type="entry name" value="Aldolase class I"/>
    <property type="match status" value="1"/>
</dbReference>
<dbReference type="HAMAP" id="MF_00224">
    <property type="entry name" value="DHO_dh_type1"/>
    <property type="match status" value="1"/>
</dbReference>
<feature type="binding site" evidence="9">
    <location>
        <begin position="48"/>
        <end position="49"/>
    </location>
    <ligand>
        <name>FMN</name>
        <dbReference type="ChEBI" id="CHEBI:58210"/>
    </ligand>
</feature>
<dbReference type="PIRSF" id="PIRSF000164">
    <property type="entry name" value="DHO_oxidase"/>
    <property type="match status" value="1"/>
</dbReference>
<dbReference type="GO" id="GO:0006207">
    <property type="term" value="P:'de novo' pyrimidine nucleobase biosynthetic process"/>
    <property type="evidence" value="ECO:0007669"/>
    <property type="project" value="TreeGrafter"/>
</dbReference>
<feature type="binding site" evidence="9">
    <location>
        <position position="48"/>
    </location>
    <ligand>
        <name>substrate</name>
    </ligand>
</feature>
<proteinExistence type="inferred from homology"/>
<comment type="caution">
    <text evidence="11">The sequence shown here is derived from an EMBL/GenBank/DDBJ whole genome shotgun (WGS) entry which is preliminary data.</text>
</comment>
<dbReference type="EC" id="1.3.-.-" evidence="9"/>
<keyword evidence="5 9" id="KW-0285">Flavoprotein</keyword>
<dbReference type="PANTHER" id="PTHR48109">
    <property type="entry name" value="DIHYDROOROTATE DEHYDROGENASE (QUINONE), MITOCHONDRIAL-RELATED"/>
    <property type="match status" value="1"/>
</dbReference>
<dbReference type="InterPro" id="IPR050074">
    <property type="entry name" value="DHO_dehydrogenase"/>
</dbReference>
<keyword evidence="4 9" id="KW-0963">Cytoplasm</keyword>
<dbReference type="CDD" id="cd04740">
    <property type="entry name" value="DHOD_1B_like"/>
    <property type="match status" value="1"/>
</dbReference>
<dbReference type="InterPro" id="IPR005720">
    <property type="entry name" value="Dihydroorotate_DH_cat"/>
</dbReference>
<feature type="binding site" evidence="9">
    <location>
        <begin position="270"/>
        <end position="271"/>
    </location>
    <ligand>
        <name>FMN</name>
        <dbReference type="ChEBI" id="CHEBI:58210"/>
    </ligand>
</feature>